<dbReference type="PROSITE" id="PS50165">
    <property type="entry name" value="UVRC"/>
    <property type="match status" value="1"/>
</dbReference>
<keyword evidence="2 6" id="KW-0227">DNA damage</keyword>
<dbReference type="FunFam" id="3.40.1440.10:FF:000001">
    <property type="entry name" value="UvrABC system protein C"/>
    <property type="match status" value="1"/>
</dbReference>
<dbReference type="InterPro" id="IPR041663">
    <property type="entry name" value="DisA/LigA_HHH"/>
</dbReference>
<dbReference type="GO" id="GO:0003677">
    <property type="term" value="F:DNA binding"/>
    <property type="evidence" value="ECO:0007669"/>
    <property type="project" value="UniProtKB-UniRule"/>
</dbReference>
<dbReference type="HAMAP" id="MF_00203">
    <property type="entry name" value="UvrC"/>
    <property type="match status" value="1"/>
</dbReference>
<dbReference type="InterPro" id="IPR001943">
    <property type="entry name" value="UVR_dom"/>
</dbReference>
<dbReference type="Gene3D" id="4.10.860.10">
    <property type="entry name" value="UVR domain"/>
    <property type="match status" value="1"/>
</dbReference>
<dbReference type="InterPro" id="IPR035901">
    <property type="entry name" value="GIY-YIG_endonuc_sf"/>
</dbReference>
<keyword evidence="6" id="KW-0742">SOS response</keyword>
<dbReference type="CDD" id="cd10434">
    <property type="entry name" value="GIY-YIG_UvrC_Cho"/>
    <property type="match status" value="1"/>
</dbReference>
<dbReference type="EMBL" id="CACRTP010000011">
    <property type="protein sequence ID" value="VYT89169.1"/>
    <property type="molecule type" value="Genomic_DNA"/>
</dbReference>
<dbReference type="Pfam" id="PF12826">
    <property type="entry name" value="HHH_2"/>
    <property type="match status" value="1"/>
</dbReference>
<dbReference type="InterPro" id="IPR004791">
    <property type="entry name" value="UvrC"/>
</dbReference>
<dbReference type="Gene3D" id="3.30.420.340">
    <property type="entry name" value="UvrC, RNAse H endonuclease domain"/>
    <property type="match status" value="1"/>
</dbReference>
<dbReference type="SUPFAM" id="SSF47781">
    <property type="entry name" value="RuvA domain 2-like"/>
    <property type="match status" value="1"/>
</dbReference>
<keyword evidence="4 6" id="KW-0267">Excision nuclease</keyword>
<dbReference type="PANTHER" id="PTHR30562">
    <property type="entry name" value="UVRC/OXIDOREDUCTASE"/>
    <property type="match status" value="1"/>
</dbReference>
<comment type="subcellular location">
    <subcellularLocation>
        <location evidence="6">Cytoplasm</location>
    </subcellularLocation>
</comment>
<dbReference type="Pfam" id="PF02151">
    <property type="entry name" value="UVR"/>
    <property type="match status" value="1"/>
</dbReference>
<evidence type="ECO:0000259" key="7">
    <source>
        <dbReference type="PROSITE" id="PS50151"/>
    </source>
</evidence>
<dbReference type="Gene3D" id="3.40.1440.10">
    <property type="entry name" value="GIY-YIG endonuclease"/>
    <property type="match status" value="2"/>
</dbReference>
<evidence type="ECO:0000256" key="2">
    <source>
        <dbReference type="ARBA" id="ARBA00022763"/>
    </source>
</evidence>
<accession>A0A6N3AAC2</accession>
<evidence type="ECO:0000259" key="8">
    <source>
        <dbReference type="PROSITE" id="PS50164"/>
    </source>
</evidence>
<feature type="domain" description="GIY-YIG" evidence="8">
    <location>
        <begin position="13"/>
        <end position="101"/>
    </location>
</feature>
<keyword evidence="5 6" id="KW-0234">DNA repair</keyword>
<dbReference type="NCBIfam" id="NF001824">
    <property type="entry name" value="PRK00558.1-5"/>
    <property type="match status" value="1"/>
</dbReference>
<evidence type="ECO:0000256" key="3">
    <source>
        <dbReference type="ARBA" id="ARBA00022769"/>
    </source>
</evidence>
<dbReference type="Pfam" id="PF01541">
    <property type="entry name" value="GIY-YIG"/>
    <property type="match status" value="1"/>
</dbReference>
<comment type="subunit">
    <text evidence="6">Interacts with UvrB in an incision complex.</text>
</comment>
<evidence type="ECO:0000256" key="1">
    <source>
        <dbReference type="ARBA" id="ARBA00022490"/>
    </source>
</evidence>
<name>A0A6N3AAC2_FINMA</name>
<dbReference type="GO" id="GO:0009432">
    <property type="term" value="P:SOS response"/>
    <property type="evidence" value="ECO:0007669"/>
    <property type="project" value="UniProtKB-UniRule"/>
</dbReference>
<dbReference type="InterPro" id="IPR038476">
    <property type="entry name" value="UvrC_RNase_H_dom_sf"/>
</dbReference>
<feature type="domain" description="UvrC family homology region profile" evidence="9">
    <location>
        <begin position="263"/>
        <end position="496"/>
    </location>
</feature>
<dbReference type="SUPFAM" id="SSF46600">
    <property type="entry name" value="C-terminal UvrC-binding domain of UvrB"/>
    <property type="match status" value="1"/>
</dbReference>
<comment type="similarity">
    <text evidence="6">Belongs to the UvrC family.</text>
</comment>
<dbReference type="PANTHER" id="PTHR30562:SF1">
    <property type="entry name" value="UVRABC SYSTEM PROTEIN C"/>
    <property type="match status" value="1"/>
</dbReference>
<keyword evidence="1 6" id="KW-0963">Cytoplasm</keyword>
<sequence length="618" mass="72551">MFDIKKELQKVPHKPGVYIMHDKNDEIIYVGKAIDLRRRVGQYFDLRRRVGQYFDSSQKLAKVAAMISHVEYFEYIIVNNECEALVLESNLIKKNSPKYNIVLRDDKQYPYIKITNEKFPRVLKTRRVLKDKAKYFGPFPNAYAVNDIIDLIHETYKIRTCNLNFDKGQTLKRPCLNYYINRCDGMCVYDVDEEDYNKELLEVENFLNGREDELTKKLTDKMMAASKNLNFELAAKFRDSIANIQVILEKQNITNTKGLDLDMISMAREAETVCVQVFFMRNGKIIERQHFIIDNKYEESNEHIVGEFFKQFYIDLTYVPKQILTDIDIEDRELIEEMLTEKKGSKVEIKIPKRGNKTDLLEMVRVNAKEGLDKYISRHLKRERNRENAILDLQDITGVKPIDRIECYDISNTSGVDSVGSMIVFKNGTKSPKDYRKFKIKTVEGADDYASHREVLTRRFRRLLDSDKKDNSFDEMPSIILMDGGKGQVNIAKEVLNEFNLDIPILGLVKDDKHRTRGIIYENDEIRLKVNTPLYRLLFAIQEETHRFAINYHRKLHEKNFKKSELDNIKLIGEKRKKALMKHFKTLDRIKKASVEELCKVDGMNEKAAENIVNYFKQ</sequence>
<dbReference type="GO" id="GO:0009381">
    <property type="term" value="F:excinuclease ABC activity"/>
    <property type="evidence" value="ECO:0007669"/>
    <property type="project" value="UniProtKB-UniRule"/>
</dbReference>
<feature type="domain" description="UVR" evidence="7">
    <location>
        <begin position="212"/>
        <end position="247"/>
    </location>
</feature>
<dbReference type="Pfam" id="PF22920">
    <property type="entry name" value="UvrC_RNaseH"/>
    <property type="match status" value="1"/>
</dbReference>
<proteinExistence type="inferred from homology"/>
<dbReference type="InterPro" id="IPR000305">
    <property type="entry name" value="GIY-YIG_endonuc"/>
</dbReference>
<dbReference type="SMART" id="SM00278">
    <property type="entry name" value="HhH1"/>
    <property type="match status" value="2"/>
</dbReference>
<keyword evidence="3 6" id="KW-0228">DNA excision</keyword>
<gene>
    <name evidence="6 10" type="primary">uvrC</name>
    <name evidence="10" type="ORF">FMLFYP121_00818</name>
</gene>
<dbReference type="SUPFAM" id="SSF82771">
    <property type="entry name" value="GIY-YIG endonuclease"/>
    <property type="match status" value="1"/>
</dbReference>
<evidence type="ECO:0000256" key="5">
    <source>
        <dbReference type="ARBA" id="ARBA00023204"/>
    </source>
</evidence>
<dbReference type="InterPro" id="IPR047296">
    <property type="entry name" value="GIY-YIG_UvrC_Cho"/>
</dbReference>
<dbReference type="SMART" id="SM00465">
    <property type="entry name" value="GIYc"/>
    <property type="match status" value="1"/>
</dbReference>
<dbReference type="Gene3D" id="1.10.150.20">
    <property type="entry name" value="5' to 3' exonuclease, C-terminal subdomain"/>
    <property type="match status" value="1"/>
</dbReference>
<reference evidence="10" key="1">
    <citation type="submission" date="2019-11" db="EMBL/GenBank/DDBJ databases">
        <authorList>
            <person name="Feng L."/>
        </authorList>
    </citation>
    <scope>NUCLEOTIDE SEQUENCE</scope>
    <source>
        <strain evidence="10">FmagnaLFYP121</strain>
    </source>
</reference>
<evidence type="ECO:0000313" key="10">
    <source>
        <dbReference type="EMBL" id="VYT89169.1"/>
    </source>
</evidence>
<dbReference type="InterPro" id="IPR050066">
    <property type="entry name" value="UvrABC_protein_C"/>
</dbReference>
<dbReference type="PROSITE" id="PS50164">
    <property type="entry name" value="GIY_YIG"/>
    <property type="match status" value="1"/>
</dbReference>
<dbReference type="Pfam" id="PF08459">
    <property type="entry name" value="UvrC_RNaseH_dom"/>
    <property type="match status" value="1"/>
</dbReference>
<dbReference type="AlphaFoldDB" id="A0A6N3AAC2"/>
<dbReference type="RefSeq" id="WP_156849869.1">
    <property type="nucleotide sequence ID" value="NZ_CACRTP010000011.1"/>
</dbReference>
<comment type="function">
    <text evidence="6">The UvrABC repair system catalyzes the recognition and processing of DNA lesions. UvrC both incises the 5' and 3' sides of the lesion. The N-terminal half is responsible for the 3' incision and the C-terminal half is responsible for the 5' incision.</text>
</comment>
<dbReference type="GO" id="GO:0006289">
    <property type="term" value="P:nucleotide-excision repair"/>
    <property type="evidence" value="ECO:0007669"/>
    <property type="project" value="UniProtKB-UniRule"/>
</dbReference>
<dbReference type="NCBIfam" id="TIGR00194">
    <property type="entry name" value="uvrC"/>
    <property type="match status" value="1"/>
</dbReference>
<evidence type="ECO:0000256" key="6">
    <source>
        <dbReference type="HAMAP-Rule" id="MF_00203"/>
    </source>
</evidence>
<dbReference type="InterPro" id="IPR036876">
    <property type="entry name" value="UVR_dom_sf"/>
</dbReference>
<protein>
    <recommendedName>
        <fullName evidence="6">UvrABC system protein C</fullName>
        <shortName evidence="6">Protein UvrC</shortName>
    </recommendedName>
    <alternativeName>
        <fullName evidence="6">Excinuclease ABC subunit C</fullName>
    </alternativeName>
</protein>
<evidence type="ECO:0000259" key="9">
    <source>
        <dbReference type="PROSITE" id="PS50165"/>
    </source>
</evidence>
<dbReference type="InterPro" id="IPR010994">
    <property type="entry name" value="RuvA_2-like"/>
</dbReference>
<dbReference type="InterPro" id="IPR001162">
    <property type="entry name" value="UvrC_RNase_H_dom"/>
</dbReference>
<evidence type="ECO:0000256" key="4">
    <source>
        <dbReference type="ARBA" id="ARBA00022881"/>
    </source>
</evidence>
<organism evidence="10">
    <name type="scientific">Finegoldia magna</name>
    <name type="common">Peptostreptococcus magnus</name>
    <dbReference type="NCBI Taxonomy" id="1260"/>
    <lineage>
        <taxon>Bacteria</taxon>
        <taxon>Bacillati</taxon>
        <taxon>Bacillota</taxon>
        <taxon>Tissierellia</taxon>
        <taxon>Tissierellales</taxon>
        <taxon>Peptoniphilaceae</taxon>
        <taxon>Finegoldia</taxon>
    </lineage>
</organism>
<dbReference type="GO" id="GO:0005737">
    <property type="term" value="C:cytoplasm"/>
    <property type="evidence" value="ECO:0007669"/>
    <property type="project" value="UniProtKB-SubCell"/>
</dbReference>
<dbReference type="GO" id="GO:0009380">
    <property type="term" value="C:excinuclease repair complex"/>
    <property type="evidence" value="ECO:0007669"/>
    <property type="project" value="InterPro"/>
</dbReference>
<dbReference type="PROSITE" id="PS50151">
    <property type="entry name" value="UVR"/>
    <property type="match status" value="1"/>
</dbReference>
<dbReference type="InterPro" id="IPR003583">
    <property type="entry name" value="Hlx-hairpin-Hlx_DNA-bd_motif"/>
</dbReference>